<dbReference type="InterPro" id="IPR000415">
    <property type="entry name" value="Nitroreductase-like"/>
</dbReference>
<keyword evidence="4" id="KW-1185">Reference proteome</keyword>
<protein>
    <recommendedName>
        <fullName evidence="2">Nitroreductase domain-containing protein</fullName>
    </recommendedName>
</protein>
<dbReference type="Proteomes" id="UP000623608">
    <property type="component" value="Unassembled WGS sequence"/>
</dbReference>
<organism evidence="3 4">
    <name type="scientific">Paractinoplanes tereljensis</name>
    <dbReference type="NCBI Taxonomy" id="571912"/>
    <lineage>
        <taxon>Bacteria</taxon>
        <taxon>Bacillati</taxon>
        <taxon>Actinomycetota</taxon>
        <taxon>Actinomycetes</taxon>
        <taxon>Micromonosporales</taxon>
        <taxon>Micromonosporaceae</taxon>
        <taxon>Paractinoplanes</taxon>
    </lineage>
</organism>
<reference evidence="3" key="1">
    <citation type="submission" date="2021-01" db="EMBL/GenBank/DDBJ databases">
        <title>Whole genome shotgun sequence of Actinoplanes tereljensis NBRC 105297.</title>
        <authorList>
            <person name="Komaki H."/>
            <person name="Tamura T."/>
        </authorList>
    </citation>
    <scope>NUCLEOTIDE SEQUENCE</scope>
    <source>
        <strain evidence="3">NBRC 105297</strain>
    </source>
</reference>
<proteinExistence type="predicted"/>
<dbReference type="AlphaFoldDB" id="A0A919NSX3"/>
<feature type="domain" description="Nitroreductase" evidence="2">
    <location>
        <begin position="26"/>
        <end position="167"/>
    </location>
</feature>
<feature type="region of interest" description="Disordered" evidence="1">
    <location>
        <begin position="1"/>
        <end position="33"/>
    </location>
</feature>
<dbReference type="PANTHER" id="PTHR23026:SF123">
    <property type="entry name" value="NAD(P)H NITROREDUCTASE RV3131-RELATED"/>
    <property type="match status" value="1"/>
</dbReference>
<name>A0A919NSX3_9ACTN</name>
<accession>A0A919NSX3</accession>
<gene>
    <name evidence="3" type="ORF">Ate02nite_60990</name>
</gene>
<dbReference type="InterPro" id="IPR029479">
    <property type="entry name" value="Nitroreductase"/>
</dbReference>
<dbReference type="SUPFAM" id="SSF55469">
    <property type="entry name" value="FMN-dependent nitroreductase-like"/>
    <property type="match status" value="1"/>
</dbReference>
<dbReference type="EMBL" id="BOMY01000039">
    <property type="protein sequence ID" value="GIF23369.1"/>
    <property type="molecule type" value="Genomic_DNA"/>
</dbReference>
<evidence type="ECO:0000313" key="3">
    <source>
        <dbReference type="EMBL" id="GIF23369.1"/>
    </source>
</evidence>
<dbReference type="Gene3D" id="3.40.109.10">
    <property type="entry name" value="NADH Oxidase"/>
    <property type="match status" value="1"/>
</dbReference>
<sequence>MAVPDRKTQDRGVRRSGAPPAHHRRDAILGLAQEADRRLRERPGYREELARWTGPTVRHDGVPSWAVGPWDALESMPIRDLGELSELPRQTAKFEPYPTVVVLATDGDDRADWLRAGQALQRVLLTATWQDLSTTPISQPVEIPAVRRLLAAPNARRFAQMVLRVGYGNPAGRTPRRPVSEVLLPEPEEKK</sequence>
<evidence type="ECO:0000259" key="2">
    <source>
        <dbReference type="Pfam" id="PF00881"/>
    </source>
</evidence>
<dbReference type="InterPro" id="IPR050627">
    <property type="entry name" value="Nitroreductase/BluB"/>
</dbReference>
<comment type="caution">
    <text evidence="3">The sequence shown here is derived from an EMBL/GenBank/DDBJ whole genome shotgun (WGS) entry which is preliminary data.</text>
</comment>
<feature type="region of interest" description="Disordered" evidence="1">
    <location>
        <begin position="168"/>
        <end position="191"/>
    </location>
</feature>
<dbReference type="GO" id="GO:0016491">
    <property type="term" value="F:oxidoreductase activity"/>
    <property type="evidence" value="ECO:0007669"/>
    <property type="project" value="InterPro"/>
</dbReference>
<dbReference type="PANTHER" id="PTHR23026">
    <property type="entry name" value="NADPH NITROREDUCTASE"/>
    <property type="match status" value="1"/>
</dbReference>
<dbReference type="RefSeq" id="WP_239147807.1">
    <property type="nucleotide sequence ID" value="NZ_BOMY01000039.1"/>
</dbReference>
<evidence type="ECO:0000313" key="4">
    <source>
        <dbReference type="Proteomes" id="UP000623608"/>
    </source>
</evidence>
<dbReference type="Pfam" id="PF00881">
    <property type="entry name" value="Nitroreductase"/>
    <property type="match status" value="1"/>
</dbReference>
<feature type="compositionally biased region" description="Basic and acidic residues" evidence="1">
    <location>
        <begin position="1"/>
        <end position="13"/>
    </location>
</feature>
<evidence type="ECO:0000256" key="1">
    <source>
        <dbReference type="SAM" id="MobiDB-lite"/>
    </source>
</evidence>